<proteinExistence type="predicted"/>
<dbReference type="EMBL" id="MN740975">
    <property type="protein sequence ID" value="QHU20839.1"/>
    <property type="molecule type" value="Genomic_DNA"/>
</dbReference>
<accession>A0A6C0KTA5</accession>
<evidence type="ECO:0000313" key="1">
    <source>
        <dbReference type="EMBL" id="QHU20839.1"/>
    </source>
</evidence>
<name>A0A6C0KTA5_9ZZZZ</name>
<dbReference type="AlphaFoldDB" id="A0A6C0KTA5"/>
<protein>
    <submittedName>
        <fullName evidence="1">Uncharacterized protein</fullName>
    </submittedName>
</protein>
<organism evidence="1">
    <name type="scientific">viral metagenome</name>
    <dbReference type="NCBI Taxonomy" id="1070528"/>
    <lineage>
        <taxon>unclassified sequences</taxon>
        <taxon>metagenomes</taxon>
        <taxon>organismal metagenomes</taxon>
    </lineage>
</organism>
<sequence>MDQTCFDIADSLSCDAMTGLAMDEYNKNLQNISYNLVNPACPMFQKLADRGIEYDLQKRPDTHLNASCFTLPANYYKGPWVSQFNINKPPYEVRFDKWTQPKNKNTPKQ</sequence>
<reference evidence="1" key="1">
    <citation type="journal article" date="2020" name="Nature">
        <title>Giant virus diversity and host interactions through global metagenomics.</title>
        <authorList>
            <person name="Schulz F."/>
            <person name="Roux S."/>
            <person name="Paez-Espino D."/>
            <person name="Jungbluth S."/>
            <person name="Walsh D.A."/>
            <person name="Denef V.J."/>
            <person name="McMahon K.D."/>
            <person name="Konstantinidis K.T."/>
            <person name="Eloe-Fadrosh E.A."/>
            <person name="Kyrpides N.C."/>
            <person name="Woyke T."/>
        </authorList>
    </citation>
    <scope>NUCLEOTIDE SEQUENCE</scope>
    <source>
        <strain evidence="1">GVMAG-S-3300013094-100</strain>
    </source>
</reference>